<keyword evidence="2" id="KW-0238">DNA-binding</keyword>
<evidence type="ECO:0000313" key="3">
    <source>
        <dbReference type="Proteomes" id="UP000199758"/>
    </source>
</evidence>
<dbReference type="InterPro" id="IPR016032">
    <property type="entry name" value="Sig_transdc_resp-reg_C-effctor"/>
</dbReference>
<accession>A0A1M5PQM1</accession>
<dbReference type="RefSeq" id="WP_072897617.1">
    <property type="nucleotide sequence ID" value="NZ_FQWZ01000005.1"/>
</dbReference>
<feature type="domain" description="HTH luxR-type" evidence="1">
    <location>
        <begin position="336"/>
        <end position="393"/>
    </location>
</feature>
<dbReference type="Gene3D" id="1.10.10.10">
    <property type="entry name" value="Winged helix-like DNA-binding domain superfamily/Winged helix DNA-binding domain"/>
    <property type="match status" value="1"/>
</dbReference>
<evidence type="ECO:0000313" key="2">
    <source>
        <dbReference type="EMBL" id="SHH04032.1"/>
    </source>
</evidence>
<dbReference type="OrthoDB" id="8874570at2"/>
<dbReference type="SUPFAM" id="SSF46894">
    <property type="entry name" value="C-terminal effector domain of the bipartite response regulators"/>
    <property type="match status" value="1"/>
</dbReference>
<keyword evidence="3" id="KW-1185">Reference proteome</keyword>
<dbReference type="InterPro" id="IPR036388">
    <property type="entry name" value="WH-like_DNA-bd_sf"/>
</dbReference>
<dbReference type="GO" id="GO:0003677">
    <property type="term" value="F:DNA binding"/>
    <property type="evidence" value="ECO:0007669"/>
    <property type="project" value="UniProtKB-KW"/>
</dbReference>
<dbReference type="SMART" id="SM00421">
    <property type="entry name" value="HTH_LUXR"/>
    <property type="match status" value="1"/>
</dbReference>
<proteinExistence type="predicted"/>
<reference evidence="2 3" key="1">
    <citation type="submission" date="2016-11" db="EMBL/GenBank/DDBJ databases">
        <authorList>
            <person name="Jaros S."/>
            <person name="Januszkiewicz K."/>
            <person name="Wedrychowicz H."/>
        </authorList>
    </citation>
    <scope>NUCLEOTIDE SEQUENCE [LARGE SCALE GENOMIC DNA]</scope>
    <source>
        <strain evidence="2 3">CGMCC 1.7049</strain>
    </source>
</reference>
<organism evidence="2 3">
    <name type="scientific">Hydrocarboniphaga daqingensis</name>
    <dbReference type="NCBI Taxonomy" id="490188"/>
    <lineage>
        <taxon>Bacteria</taxon>
        <taxon>Pseudomonadati</taxon>
        <taxon>Pseudomonadota</taxon>
        <taxon>Gammaproteobacteria</taxon>
        <taxon>Nevskiales</taxon>
        <taxon>Nevskiaceae</taxon>
        <taxon>Hydrocarboniphaga</taxon>
    </lineage>
</organism>
<sequence>MAVVTELPRSLRPLHRPLPVSSEVPVLNVDTELADLVAAIYTGTMDNPPWQDLIERLLVRLRASSVVLMLKPPGPDGGGTMIHCGLDDLDAKASYENHYFALDPFVRLDEDRAVTVEELIGTDAWLQSPIYREYMRPIDVRHILGADVYTREGVECRLRITRGHDAATFDADDKALIHYLLPHLKRALQLHSRLDSLECERQIFAGTVNRMLLGVISIAQSGEIVEMNPEARRILAQRDGLWLSGHTLYAESPKERRDLARAIQLAMPGAVSGDGPAVIDAMPVTRPSGNSCLVVMVRSIPVAQWSDSRTRPAVTVFIRDPNASAPQSAHELARRLFGLTRVESRLALLLVDGLTLDEAALKLSIRRNTARTHLRSIFCKTGVTRQTLLVKLLLNSVTALA</sequence>
<protein>
    <submittedName>
        <fullName evidence="2">DNA-binding transcriptional regulator, CsgD family</fullName>
    </submittedName>
</protein>
<dbReference type="GO" id="GO:0006355">
    <property type="term" value="P:regulation of DNA-templated transcription"/>
    <property type="evidence" value="ECO:0007669"/>
    <property type="project" value="InterPro"/>
</dbReference>
<dbReference type="STRING" id="490188.SAMN04488068_2251"/>
<gene>
    <name evidence="2" type="ORF">SAMN04488068_2251</name>
</gene>
<name>A0A1M5PQM1_9GAMM</name>
<dbReference type="InterPro" id="IPR000792">
    <property type="entry name" value="Tscrpt_reg_LuxR_C"/>
</dbReference>
<dbReference type="Proteomes" id="UP000199758">
    <property type="component" value="Unassembled WGS sequence"/>
</dbReference>
<evidence type="ECO:0000259" key="1">
    <source>
        <dbReference type="SMART" id="SM00421"/>
    </source>
</evidence>
<dbReference type="AlphaFoldDB" id="A0A1M5PQM1"/>
<dbReference type="EMBL" id="FQWZ01000005">
    <property type="protein sequence ID" value="SHH04032.1"/>
    <property type="molecule type" value="Genomic_DNA"/>
</dbReference>